<dbReference type="OrthoDB" id="9797304at2"/>
<organism evidence="7 8">
    <name type="scientific">Albimonas pacifica</name>
    <dbReference type="NCBI Taxonomy" id="1114924"/>
    <lineage>
        <taxon>Bacteria</taxon>
        <taxon>Pseudomonadati</taxon>
        <taxon>Pseudomonadota</taxon>
        <taxon>Alphaproteobacteria</taxon>
        <taxon>Rhodobacterales</taxon>
        <taxon>Paracoccaceae</taxon>
        <taxon>Albimonas</taxon>
    </lineage>
</organism>
<dbReference type="Gene3D" id="3.30.565.10">
    <property type="entry name" value="Histidine kinase-like ATPase, C-terminal domain"/>
    <property type="match status" value="1"/>
</dbReference>
<gene>
    <name evidence="7" type="ORF">SAMN05216258_102362</name>
</gene>
<evidence type="ECO:0000256" key="3">
    <source>
        <dbReference type="ARBA" id="ARBA00022679"/>
    </source>
</evidence>
<dbReference type="SUPFAM" id="SSF55874">
    <property type="entry name" value="ATPase domain of HSP90 chaperone/DNA topoisomerase II/histidine kinase"/>
    <property type="match status" value="1"/>
</dbReference>
<proteinExistence type="predicted"/>
<dbReference type="STRING" id="1114924.SAMN05216258_102362"/>
<keyword evidence="8" id="KW-1185">Reference proteome</keyword>
<evidence type="ECO:0000259" key="6">
    <source>
        <dbReference type="PROSITE" id="PS50109"/>
    </source>
</evidence>
<feature type="domain" description="Histidine kinase" evidence="6">
    <location>
        <begin position="599"/>
        <end position="813"/>
    </location>
</feature>
<dbReference type="PROSITE" id="PS50109">
    <property type="entry name" value="HIS_KIN"/>
    <property type="match status" value="1"/>
</dbReference>
<dbReference type="InterPro" id="IPR035965">
    <property type="entry name" value="PAS-like_dom_sf"/>
</dbReference>
<dbReference type="EMBL" id="FOQH01000002">
    <property type="protein sequence ID" value="SFH81207.1"/>
    <property type="molecule type" value="Genomic_DNA"/>
</dbReference>
<keyword evidence="3" id="KW-0808">Transferase</keyword>
<evidence type="ECO:0000256" key="4">
    <source>
        <dbReference type="ARBA" id="ARBA00022777"/>
    </source>
</evidence>
<dbReference type="AlphaFoldDB" id="A0A1I3D3D5"/>
<dbReference type="Proteomes" id="UP000199377">
    <property type="component" value="Unassembled WGS sequence"/>
</dbReference>
<dbReference type="PANTHER" id="PTHR43047:SF78">
    <property type="entry name" value="SENSORY_REGULATORY PROTEIN RPFC"/>
    <property type="match status" value="1"/>
</dbReference>
<reference evidence="7 8" key="1">
    <citation type="submission" date="2016-10" db="EMBL/GenBank/DDBJ databases">
        <authorList>
            <person name="de Groot N.N."/>
        </authorList>
    </citation>
    <scope>NUCLEOTIDE SEQUENCE [LARGE SCALE GENOMIC DNA]</scope>
    <source>
        <strain evidence="7 8">CGMCC 1.11030</strain>
    </source>
</reference>
<dbReference type="InterPro" id="IPR005467">
    <property type="entry name" value="His_kinase_dom"/>
</dbReference>
<protein>
    <recommendedName>
        <fullName evidence="2">histidine kinase</fullName>
        <ecNumber evidence="2">2.7.13.3</ecNumber>
    </recommendedName>
</protein>
<feature type="region of interest" description="Disordered" evidence="5">
    <location>
        <begin position="751"/>
        <end position="770"/>
    </location>
</feature>
<dbReference type="GO" id="GO:0004673">
    <property type="term" value="F:protein histidine kinase activity"/>
    <property type="evidence" value="ECO:0007669"/>
    <property type="project" value="UniProtKB-EC"/>
</dbReference>
<dbReference type="EC" id="2.7.13.3" evidence="2"/>
<evidence type="ECO:0000313" key="8">
    <source>
        <dbReference type="Proteomes" id="UP000199377"/>
    </source>
</evidence>
<sequence>MLELAEVTALLTAAPAAALEALRSGNQLVLAVAGGCAGAVAAALGLRTLRLRAGHPGPGLAGVVAPGAAGLGSRGLRPGAGTQGGEAGLGFHLEGGRLRARDRAARGFLGDETRPLDDFTRRLTPVEGAMDLGLALRALEADGRPFRTLADDDEGRSWEIAGRPEAGEARLVLVPAGPSRREIARLRGMLAMLAADRDQATEALEAAPLLAWRRSPAGHVVWGNALYRRIAGAEEAHGSDAAPLPELHHDGGESRGARPPEGRRSVFDARTGERRWYELAELPASDGGELGYGVDAAAAVHAEGALRRFVETLTETFAHLAIGLAIFDRETRLGLFNPAFASLMRLDPAWLAGRPSLSDVLERLRAERRLPDHEDFQRWRADMLGLFRAEGGQERPERTEVWHLPGELQIRVVARPHPQGAVAFLFEDVSETARLERRFATETEIRRAVMDRLEEGVIAFGPDGAARFVNPAFAAIWRPRAEDLDGGLDDVDVGLAEGGAERLRLPQALEMFRARSGAAAVWDRLAEFFGAPADRAAWSEEVSLTDGRRLRVRVAALPDGSVLAAFTDVTDTARAELATRERTAALEAAEEIRGALLEQVSGRVRTPLARILGLGLALRDEAEDAGAEPGALERIDAILEAASQVQAALSGVADLASAQAGVLSLTPETVDLRAALVAALDMAQRRAAERGVTLSLEPAAGAEGGEQVLGDAARVRQLLFNLVTDAVHRAGAGDEVRAGACRRGGEIEIWTEAPDDGAPSDAGPAPGEPRHGGLAHALVRRFSELHGGSVRTERLERAGALRRRVICTLPAEALRAPAPRRAPAVA</sequence>
<evidence type="ECO:0000313" key="7">
    <source>
        <dbReference type="EMBL" id="SFH81207.1"/>
    </source>
</evidence>
<evidence type="ECO:0000256" key="5">
    <source>
        <dbReference type="SAM" id="MobiDB-lite"/>
    </source>
</evidence>
<dbReference type="Gene3D" id="3.30.450.20">
    <property type="entry name" value="PAS domain"/>
    <property type="match status" value="2"/>
</dbReference>
<accession>A0A1I3D3D5</accession>
<dbReference type="InterPro" id="IPR036890">
    <property type="entry name" value="HATPase_C_sf"/>
</dbReference>
<feature type="region of interest" description="Disordered" evidence="5">
    <location>
        <begin position="238"/>
        <end position="265"/>
    </location>
</feature>
<dbReference type="Pfam" id="PF12860">
    <property type="entry name" value="PAS_7"/>
    <property type="match status" value="1"/>
</dbReference>
<keyword evidence="4" id="KW-0418">Kinase</keyword>
<dbReference type="PANTHER" id="PTHR43047">
    <property type="entry name" value="TWO-COMPONENT HISTIDINE PROTEIN KINASE"/>
    <property type="match status" value="1"/>
</dbReference>
<dbReference type="RefSeq" id="WP_092858349.1">
    <property type="nucleotide sequence ID" value="NZ_FOQH01000002.1"/>
</dbReference>
<feature type="compositionally biased region" description="Basic and acidic residues" evidence="5">
    <location>
        <begin position="246"/>
        <end position="265"/>
    </location>
</feature>
<evidence type="ECO:0000256" key="2">
    <source>
        <dbReference type="ARBA" id="ARBA00012438"/>
    </source>
</evidence>
<name>A0A1I3D3D5_9RHOB</name>
<comment type="catalytic activity">
    <reaction evidence="1">
        <text>ATP + protein L-histidine = ADP + protein N-phospho-L-histidine.</text>
        <dbReference type="EC" id="2.7.13.3"/>
    </reaction>
</comment>
<evidence type="ECO:0000256" key="1">
    <source>
        <dbReference type="ARBA" id="ARBA00000085"/>
    </source>
</evidence>
<dbReference type="SUPFAM" id="SSF55785">
    <property type="entry name" value="PYP-like sensor domain (PAS domain)"/>
    <property type="match status" value="2"/>
</dbReference>